<feature type="transmembrane region" description="Helical" evidence="1">
    <location>
        <begin position="36"/>
        <end position="59"/>
    </location>
</feature>
<organism evidence="3 4">
    <name type="scientific">Saccharophagus degradans (strain 2-40 / ATCC 43961 / DSM 17024)</name>
    <dbReference type="NCBI Taxonomy" id="203122"/>
    <lineage>
        <taxon>Bacteria</taxon>
        <taxon>Pseudomonadati</taxon>
        <taxon>Pseudomonadota</taxon>
        <taxon>Gammaproteobacteria</taxon>
        <taxon>Cellvibrionales</taxon>
        <taxon>Cellvibrionaceae</taxon>
        <taxon>Saccharophagus</taxon>
    </lineage>
</organism>
<evidence type="ECO:0000256" key="1">
    <source>
        <dbReference type="SAM" id="Phobius"/>
    </source>
</evidence>
<dbReference type="EMBL" id="CP000282">
    <property type="protein sequence ID" value="ABD81079.1"/>
    <property type="molecule type" value="Genomic_DNA"/>
</dbReference>
<keyword evidence="1" id="KW-0812">Transmembrane</keyword>
<dbReference type="HOGENOM" id="CLU_1814419_0_0_6"/>
<dbReference type="AlphaFoldDB" id="Q21I71"/>
<dbReference type="KEGG" id="sde:Sde_2348"/>
<proteinExistence type="predicted"/>
<dbReference type="KEGG" id="sde:Sde_1819"/>
<keyword evidence="1" id="KW-1133">Transmembrane helix</keyword>
<accession>Q21I71</accession>
<feature type="transmembrane region" description="Helical" evidence="1">
    <location>
        <begin position="112"/>
        <end position="137"/>
    </location>
</feature>
<gene>
    <name evidence="2" type="ordered locus">Sde_1819</name>
    <name evidence="3" type="ordered locus">Sde_2348</name>
</gene>
<feature type="transmembrane region" description="Helical" evidence="1">
    <location>
        <begin position="12"/>
        <end position="30"/>
    </location>
</feature>
<dbReference type="EMBL" id="CP000282">
    <property type="protein sequence ID" value="ABD81608.1"/>
    <property type="molecule type" value="Genomic_DNA"/>
</dbReference>
<feature type="transmembrane region" description="Helical" evidence="1">
    <location>
        <begin position="71"/>
        <end position="92"/>
    </location>
</feature>
<reference evidence="3 4" key="2">
    <citation type="journal article" date="2008" name="PLoS Genet.">
        <title>Complete genome sequence of the complex carbohydrate-degrading marine bacterium, Saccharophagus degradans strain 2-40 T.</title>
        <authorList>
            <person name="Weiner R.M."/>
            <person name="Taylor L.E.II."/>
            <person name="Henrissat B."/>
            <person name="Hauser L."/>
            <person name="Land M."/>
            <person name="Coutinho P.M."/>
            <person name="Rancurel C."/>
            <person name="Saunders E.H."/>
            <person name="Longmire A.G."/>
            <person name="Zhang H."/>
            <person name="Bayer E.A."/>
            <person name="Gilbert H.J."/>
            <person name="Larimer F."/>
            <person name="Zhulin I.B."/>
            <person name="Ekborg N.A."/>
            <person name="Lamed R."/>
            <person name="Richardson P.M."/>
            <person name="Borovok I."/>
            <person name="Hutcheson S."/>
        </authorList>
    </citation>
    <scope>NUCLEOTIDE SEQUENCE [LARGE SCALE GENOMIC DNA]</scope>
    <source>
        <strain evidence="3">2-40</strain>
        <strain evidence="4">2-40 / ATCC 43961 / DSM 17024</strain>
    </source>
</reference>
<protein>
    <submittedName>
        <fullName evidence="3">Uncharacterized protein</fullName>
    </submittedName>
</protein>
<dbReference type="STRING" id="203122.Sde_1819"/>
<evidence type="ECO:0000313" key="3">
    <source>
        <dbReference type="EMBL" id="ABD81608.1"/>
    </source>
</evidence>
<dbReference type="Proteomes" id="UP000001947">
    <property type="component" value="Chromosome"/>
</dbReference>
<sequence length="142" mass="15029">MSDFNLKVKSSVLNALLAAVGVLSLSFTILENLENAMVVLTGIAFITASIFGWFFSGWYKLIPGERFQYEPYVATVIISFPSALTSGLLYMGAMAISSGSIPILEAIMAGTIGGLMGAVFVLPISLILGAALGRYLINGQKL</sequence>
<name>Q21I71_SACD2</name>
<keyword evidence="4" id="KW-1185">Reference proteome</keyword>
<evidence type="ECO:0000313" key="4">
    <source>
        <dbReference type="Proteomes" id="UP000001947"/>
    </source>
</evidence>
<reference evidence="3" key="1">
    <citation type="submission" date="2006-03" db="EMBL/GenBank/DDBJ databases">
        <title>Complete sequence of Saccharophagus degradans 2-40.</title>
        <authorList>
            <consortium name="US DOE Joint Genome Institute"/>
            <person name="Copeland A."/>
            <person name="Lucas S."/>
            <person name="Lapidus A."/>
            <person name="Barry K."/>
            <person name="Detter J.C."/>
            <person name="Glavina del Rio T."/>
            <person name="Hammon N."/>
            <person name="Israni S."/>
            <person name="Dalin E."/>
            <person name="Tice H."/>
            <person name="Pitluck S."/>
            <person name="Saunders E.H."/>
            <person name="Brettin T."/>
            <person name="Bruce D."/>
            <person name="Han C."/>
            <person name="Tapia R."/>
            <person name="Gilna P."/>
            <person name="Schmutz J."/>
            <person name="Larimer F."/>
            <person name="Land M."/>
            <person name="Hauser L."/>
            <person name="Kyrpides N."/>
            <person name="Lykidis A."/>
            <person name="Richardson P."/>
            <person name="Weiner R."/>
        </authorList>
    </citation>
    <scope>NUCLEOTIDE SEQUENCE</scope>
    <source>
        <strain>2-40</strain>
    </source>
</reference>
<evidence type="ECO:0000313" key="2">
    <source>
        <dbReference type="EMBL" id="ABD81079.1"/>
    </source>
</evidence>
<keyword evidence="1" id="KW-0472">Membrane</keyword>